<dbReference type="NCBIfam" id="NF047595">
    <property type="entry name" value="IS66_ISRel24_TnpA"/>
    <property type="match status" value="1"/>
</dbReference>
<dbReference type="InterPro" id="IPR010921">
    <property type="entry name" value="Trp_repressor/repl_initiator"/>
</dbReference>
<feature type="region of interest" description="Disordered" evidence="1">
    <location>
        <begin position="100"/>
        <end position="120"/>
    </location>
</feature>
<dbReference type="EMBL" id="FMYQ01000044">
    <property type="protein sequence ID" value="SDE36281.1"/>
    <property type="molecule type" value="Genomic_DNA"/>
</dbReference>
<gene>
    <name evidence="2" type="ORF">SAMN05421548_1442</name>
</gene>
<dbReference type="PANTHER" id="PTHR37936">
    <property type="entry name" value="TRANSPOSASE INSC FOR INSERTION ELEMENT IS2A-RELATED"/>
    <property type="match status" value="1"/>
</dbReference>
<dbReference type="GO" id="GO:0006313">
    <property type="term" value="P:DNA transposition"/>
    <property type="evidence" value="ECO:0007669"/>
    <property type="project" value="InterPro"/>
</dbReference>
<dbReference type="GO" id="GO:0043565">
    <property type="term" value="F:sequence-specific DNA binding"/>
    <property type="evidence" value="ECO:0007669"/>
    <property type="project" value="InterPro"/>
</dbReference>
<dbReference type="SUPFAM" id="SSF48295">
    <property type="entry name" value="TrpR-like"/>
    <property type="match status" value="1"/>
</dbReference>
<dbReference type="InterPro" id="IPR002514">
    <property type="entry name" value="Transposase_8"/>
</dbReference>
<evidence type="ECO:0000313" key="3">
    <source>
        <dbReference type="Proteomes" id="UP000198908"/>
    </source>
</evidence>
<dbReference type="STRING" id="416944.SAMN05421548_1442"/>
<name>A0A1G7CAF1_9BURK</name>
<dbReference type="OrthoDB" id="3376843at2"/>
<evidence type="ECO:0000256" key="1">
    <source>
        <dbReference type="SAM" id="MobiDB-lite"/>
    </source>
</evidence>
<dbReference type="AlphaFoldDB" id="A0A1G7CAF1"/>
<keyword evidence="3" id="KW-1185">Reference proteome</keyword>
<dbReference type="Proteomes" id="UP000198908">
    <property type="component" value="Unassembled WGS sequence"/>
</dbReference>
<organism evidence="2 3">
    <name type="scientific">Paraburkholderia lycopersici</name>
    <dbReference type="NCBI Taxonomy" id="416944"/>
    <lineage>
        <taxon>Bacteria</taxon>
        <taxon>Pseudomonadati</taxon>
        <taxon>Pseudomonadota</taxon>
        <taxon>Betaproteobacteria</taxon>
        <taxon>Burkholderiales</taxon>
        <taxon>Burkholderiaceae</taxon>
        <taxon>Paraburkholderia</taxon>
    </lineage>
</organism>
<evidence type="ECO:0000313" key="2">
    <source>
        <dbReference type="EMBL" id="SDE36281.1"/>
    </source>
</evidence>
<sequence length="151" mass="16883">MKLSPCFSRGTYVTVPIKEIMDTVTEFTEVQGARKYRRRTPDEKRQIVEETLSSGRSVAEIARSHEVNANQVFDWRKQYLEGRLGADARECTLLPVSVNETSDSGVTEPAASTPAAPTNGKIRIQLPRGEIHVEGRIDPDTLRVVIQCLSR</sequence>
<dbReference type="PANTHER" id="PTHR37936:SF3">
    <property type="entry name" value="TRANSPOSASE INSC FOR INSERTION ELEMENT IS2A-RELATED"/>
    <property type="match status" value="1"/>
</dbReference>
<reference evidence="3" key="1">
    <citation type="submission" date="2016-09" db="EMBL/GenBank/DDBJ databases">
        <authorList>
            <person name="Varghese N."/>
            <person name="Submissions S."/>
        </authorList>
    </citation>
    <scope>NUCLEOTIDE SEQUENCE [LARGE SCALE GENOMIC DNA]</scope>
    <source>
        <strain evidence="3">TNe-862</strain>
    </source>
</reference>
<dbReference type="Pfam" id="PF01527">
    <property type="entry name" value="HTH_Tnp_1"/>
    <property type="match status" value="1"/>
</dbReference>
<accession>A0A1G7CAF1</accession>
<dbReference type="GO" id="GO:0004803">
    <property type="term" value="F:transposase activity"/>
    <property type="evidence" value="ECO:0007669"/>
    <property type="project" value="InterPro"/>
</dbReference>
<protein>
    <submittedName>
        <fullName evidence="2">Transposase</fullName>
    </submittedName>
</protein>
<feature type="compositionally biased region" description="Low complexity" evidence="1">
    <location>
        <begin position="107"/>
        <end position="118"/>
    </location>
</feature>
<proteinExistence type="predicted"/>